<dbReference type="SUPFAM" id="SSF51206">
    <property type="entry name" value="cAMP-binding domain-like"/>
    <property type="match status" value="1"/>
</dbReference>
<evidence type="ECO:0000313" key="6">
    <source>
        <dbReference type="EMBL" id="AOW19701.1"/>
    </source>
</evidence>
<evidence type="ECO:0000256" key="3">
    <source>
        <dbReference type="ARBA" id="ARBA00023163"/>
    </source>
</evidence>
<dbReference type="InterPro" id="IPR014710">
    <property type="entry name" value="RmlC-like_jellyroll"/>
</dbReference>
<dbReference type="InterPro" id="IPR050397">
    <property type="entry name" value="Env_Response_Regulators"/>
</dbReference>
<dbReference type="CDD" id="cd00038">
    <property type="entry name" value="CAP_ED"/>
    <property type="match status" value="1"/>
</dbReference>
<dbReference type="InterPro" id="IPR000595">
    <property type="entry name" value="cNMP-bd_dom"/>
</dbReference>
<dbReference type="InterPro" id="IPR036388">
    <property type="entry name" value="WH-like_DNA-bd_sf"/>
</dbReference>
<dbReference type="OrthoDB" id="9788438at2"/>
<proteinExistence type="predicted"/>
<dbReference type="AlphaFoldDB" id="A0A1D8P598"/>
<dbReference type="Gene3D" id="1.10.10.10">
    <property type="entry name" value="Winged helix-like DNA-binding domain superfamily/Winged helix DNA-binding domain"/>
    <property type="match status" value="1"/>
</dbReference>
<dbReference type="GO" id="GO:0003700">
    <property type="term" value="F:DNA-binding transcription factor activity"/>
    <property type="evidence" value="ECO:0007669"/>
    <property type="project" value="TreeGrafter"/>
</dbReference>
<dbReference type="SMART" id="SM00100">
    <property type="entry name" value="cNMP"/>
    <property type="match status" value="1"/>
</dbReference>
<feature type="domain" description="HTH crp-type" evidence="5">
    <location>
        <begin position="147"/>
        <end position="222"/>
    </location>
</feature>
<evidence type="ECO:0000313" key="7">
    <source>
        <dbReference type="Proteomes" id="UP000176050"/>
    </source>
</evidence>
<evidence type="ECO:0000259" key="4">
    <source>
        <dbReference type="PROSITE" id="PS50042"/>
    </source>
</evidence>
<dbReference type="RefSeq" id="WP_070235817.1">
    <property type="nucleotide sequence ID" value="NZ_CP017478.1"/>
</dbReference>
<dbReference type="STRING" id="1850246.LPB138_02955"/>
<sequence>MSNIWYLESVNLFKILCPHKFAAYKSTHNFNTYNKTDYIYFSEEAANKVYLINEGKVKLGYYTENGDEIVKAILSKGEVFGEKAVLGEEKRNEFAQSINDNTSICPIDAITLQDLIRDNRTFALGFYKFINFRIKKLERRLQLLLYKDTKTRLIEYLNELNEEYGKVCPQTGDAIIEHPYTQRDIACLIGTSRPTLNIVMNELKDAGVIDFERKTIKLLKKTG</sequence>
<dbReference type="GO" id="GO:0005829">
    <property type="term" value="C:cytosol"/>
    <property type="evidence" value="ECO:0007669"/>
    <property type="project" value="TreeGrafter"/>
</dbReference>
<dbReference type="EMBL" id="CP017478">
    <property type="protein sequence ID" value="AOW19701.1"/>
    <property type="molecule type" value="Genomic_DNA"/>
</dbReference>
<gene>
    <name evidence="6" type="ORF">LPB138_02955</name>
</gene>
<dbReference type="KEGG" id="lul:LPB138_02955"/>
<dbReference type="InterPro" id="IPR012318">
    <property type="entry name" value="HTH_CRP"/>
</dbReference>
<reference evidence="6 7" key="1">
    <citation type="submission" date="2016-10" db="EMBL/GenBank/DDBJ databases">
        <title>Lutibacter sp. LPB0138, isolated from marine gastropod.</title>
        <authorList>
            <person name="Kim E."/>
            <person name="Yi H."/>
        </authorList>
    </citation>
    <scope>NUCLEOTIDE SEQUENCE [LARGE SCALE GENOMIC DNA]</scope>
    <source>
        <strain evidence="6 7">LPB0138</strain>
    </source>
</reference>
<dbReference type="Proteomes" id="UP000176050">
    <property type="component" value="Chromosome"/>
</dbReference>
<keyword evidence="2" id="KW-0238">DNA-binding</keyword>
<dbReference type="InterPro" id="IPR036390">
    <property type="entry name" value="WH_DNA-bd_sf"/>
</dbReference>
<dbReference type="SMART" id="SM00419">
    <property type="entry name" value="HTH_CRP"/>
    <property type="match status" value="1"/>
</dbReference>
<dbReference type="Pfam" id="PF13545">
    <property type="entry name" value="HTH_Crp_2"/>
    <property type="match status" value="1"/>
</dbReference>
<dbReference type="PANTHER" id="PTHR24567">
    <property type="entry name" value="CRP FAMILY TRANSCRIPTIONAL REGULATORY PROTEIN"/>
    <property type="match status" value="1"/>
</dbReference>
<organism evidence="6 7">
    <name type="scientific">Urechidicola croceus</name>
    <dbReference type="NCBI Taxonomy" id="1850246"/>
    <lineage>
        <taxon>Bacteria</taxon>
        <taxon>Pseudomonadati</taxon>
        <taxon>Bacteroidota</taxon>
        <taxon>Flavobacteriia</taxon>
        <taxon>Flavobacteriales</taxon>
        <taxon>Flavobacteriaceae</taxon>
        <taxon>Urechidicola</taxon>
    </lineage>
</organism>
<dbReference type="Pfam" id="PF00027">
    <property type="entry name" value="cNMP_binding"/>
    <property type="match status" value="1"/>
</dbReference>
<dbReference type="PANTHER" id="PTHR24567:SF74">
    <property type="entry name" value="HTH-TYPE TRANSCRIPTIONAL REGULATOR ARCR"/>
    <property type="match status" value="1"/>
</dbReference>
<protein>
    <submittedName>
        <fullName evidence="6">Transcriptional regulator</fullName>
    </submittedName>
</protein>
<evidence type="ECO:0000256" key="1">
    <source>
        <dbReference type="ARBA" id="ARBA00023015"/>
    </source>
</evidence>
<feature type="domain" description="Cyclic nucleotide-binding" evidence="4">
    <location>
        <begin position="12"/>
        <end position="116"/>
    </location>
</feature>
<evidence type="ECO:0000256" key="2">
    <source>
        <dbReference type="ARBA" id="ARBA00023125"/>
    </source>
</evidence>
<accession>A0A1D8P598</accession>
<dbReference type="Gene3D" id="2.60.120.10">
    <property type="entry name" value="Jelly Rolls"/>
    <property type="match status" value="1"/>
</dbReference>
<evidence type="ECO:0000259" key="5">
    <source>
        <dbReference type="PROSITE" id="PS51063"/>
    </source>
</evidence>
<keyword evidence="1" id="KW-0805">Transcription regulation</keyword>
<name>A0A1D8P598_9FLAO</name>
<dbReference type="InterPro" id="IPR018490">
    <property type="entry name" value="cNMP-bd_dom_sf"/>
</dbReference>
<dbReference type="PROSITE" id="PS51063">
    <property type="entry name" value="HTH_CRP_2"/>
    <property type="match status" value="1"/>
</dbReference>
<dbReference type="GO" id="GO:0003677">
    <property type="term" value="F:DNA binding"/>
    <property type="evidence" value="ECO:0007669"/>
    <property type="project" value="UniProtKB-KW"/>
</dbReference>
<dbReference type="PROSITE" id="PS50042">
    <property type="entry name" value="CNMP_BINDING_3"/>
    <property type="match status" value="1"/>
</dbReference>
<keyword evidence="7" id="KW-1185">Reference proteome</keyword>
<keyword evidence="3" id="KW-0804">Transcription</keyword>
<dbReference type="SUPFAM" id="SSF46785">
    <property type="entry name" value="Winged helix' DNA-binding domain"/>
    <property type="match status" value="1"/>
</dbReference>